<name>A0A1F7IQH1_9BACT</name>
<evidence type="ECO:0000313" key="1">
    <source>
        <dbReference type="EMBL" id="OGK45613.1"/>
    </source>
</evidence>
<reference evidence="1 2" key="1">
    <citation type="journal article" date="2016" name="Nat. Commun.">
        <title>Thousands of microbial genomes shed light on interconnected biogeochemical processes in an aquifer system.</title>
        <authorList>
            <person name="Anantharaman K."/>
            <person name="Brown C.T."/>
            <person name="Hug L.A."/>
            <person name="Sharon I."/>
            <person name="Castelle C.J."/>
            <person name="Probst A.J."/>
            <person name="Thomas B.C."/>
            <person name="Singh A."/>
            <person name="Wilkins M.J."/>
            <person name="Karaoz U."/>
            <person name="Brodie E.L."/>
            <person name="Williams K.H."/>
            <person name="Hubbard S.S."/>
            <person name="Banfield J.F."/>
        </authorList>
    </citation>
    <scope>NUCLEOTIDE SEQUENCE [LARGE SCALE GENOMIC DNA]</scope>
</reference>
<gene>
    <name evidence="1" type="ORF">A3B40_00265</name>
</gene>
<evidence type="ECO:0000313" key="2">
    <source>
        <dbReference type="Proteomes" id="UP000178040"/>
    </source>
</evidence>
<accession>A0A1F7IQH1</accession>
<dbReference type="AlphaFoldDB" id="A0A1F7IQH1"/>
<dbReference type="EMBL" id="MGAI01000004">
    <property type="protein sequence ID" value="OGK45613.1"/>
    <property type="molecule type" value="Genomic_DNA"/>
</dbReference>
<protein>
    <submittedName>
        <fullName evidence="1">Uncharacterized protein</fullName>
    </submittedName>
</protein>
<comment type="caution">
    <text evidence="1">The sequence shown here is derived from an EMBL/GenBank/DDBJ whole genome shotgun (WGS) entry which is preliminary data.</text>
</comment>
<sequence length="515" mass="56719">MAESTLGKKFELGRNYLQEALGQRRGEFVDMIQDAARTDPLYKPTLIHPEHLLGILLTTNELSPDLFSGSNAALQEQIFQENFGTIVTMLPDIVTANHQLRKAGFTYTENPFCYITDYQALTGEADQYAEVIQQTYPNGTGGTRYPLKQKNPQAIIDDVGAGKFHMYTVHNPIGETVAVFGTVIREDILGKKGYAVELGRTGIRADKTAELNNVPVRGVSKLRLYHLLTDPRFIADPEIVGKSASFIYSDIRLAQTWNDEFSGGQGVQSVFFGGRKYGENLGFGFSSVGWRYNLERTEPFLFIFKPTFPESYRTKLTKKTLFVPDSKDAERISNFLLRTFGATPEILHNGTVLSSEVLSSDGIQAVVSFTPTDSNGQSDIFAKVDIVDTDDEFRQKATGVIPTVSLADAIQIAINGNVPFVEVYVDATLGDGVNQERITGIVSTLKQLGFVCNGWVPSNRGNGDAIQISYARLGPGANNPVSPDMPEKYYEGDLTEVRNEALQIFQELSDSGPIG</sequence>
<organism evidence="1 2">
    <name type="scientific">Candidatus Roizmanbacteria bacterium RIFCSPLOWO2_01_FULL_37_16</name>
    <dbReference type="NCBI Taxonomy" id="1802058"/>
    <lineage>
        <taxon>Bacteria</taxon>
        <taxon>Candidatus Roizmaniibacteriota</taxon>
    </lineage>
</organism>
<dbReference type="Proteomes" id="UP000178040">
    <property type="component" value="Unassembled WGS sequence"/>
</dbReference>
<proteinExistence type="predicted"/>